<dbReference type="PANTHER" id="PTHR43133:SF63">
    <property type="entry name" value="RNA POLYMERASE SIGMA FACTOR FECI-RELATED"/>
    <property type="match status" value="1"/>
</dbReference>
<organism evidence="7 8">
    <name type="scientific">Microbulbifer agarilyticus</name>
    <dbReference type="NCBI Taxonomy" id="260552"/>
    <lineage>
        <taxon>Bacteria</taxon>
        <taxon>Pseudomonadati</taxon>
        <taxon>Pseudomonadota</taxon>
        <taxon>Gammaproteobacteria</taxon>
        <taxon>Cellvibrionales</taxon>
        <taxon>Microbulbiferaceae</taxon>
        <taxon>Microbulbifer</taxon>
    </lineage>
</organism>
<feature type="domain" description="RNA polymerase sigma-70 region 2" evidence="5">
    <location>
        <begin position="12"/>
        <end position="76"/>
    </location>
</feature>
<dbReference type="InterPro" id="IPR013325">
    <property type="entry name" value="RNA_pol_sigma_r2"/>
</dbReference>
<dbReference type="RefSeq" id="WP_077401161.1">
    <property type="nucleotide sequence ID" value="NZ_CP019650.1"/>
</dbReference>
<evidence type="ECO:0000259" key="5">
    <source>
        <dbReference type="Pfam" id="PF04542"/>
    </source>
</evidence>
<dbReference type="Gene3D" id="1.10.10.10">
    <property type="entry name" value="Winged helix-like DNA-binding domain superfamily/Winged helix DNA-binding domain"/>
    <property type="match status" value="1"/>
</dbReference>
<dbReference type="eggNOG" id="COG1595">
    <property type="taxonomic scope" value="Bacteria"/>
</dbReference>
<dbReference type="Gene3D" id="1.10.1740.10">
    <property type="match status" value="1"/>
</dbReference>
<dbReference type="InterPro" id="IPR007627">
    <property type="entry name" value="RNA_pol_sigma70_r2"/>
</dbReference>
<proteinExistence type="inferred from homology"/>
<keyword evidence="8" id="KW-1185">Reference proteome</keyword>
<evidence type="ECO:0000259" key="6">
    <source>
        <dbReference type="Pfam" id="PF08281"/>
    </source>
</evidence>
<dbReference type="AlphaFoldDB" id="A0A1Q2M3T4"/>
<dbReference type="SUPFAM" id="SSF88946">
    <property type="entry name" value="Sigma2 domain of RNA polymerase sigma factors"/>
    <property type="match status" value="1"/>
</dbReference>
<dbReference type="Proteomes" id="UP000188219">
    <property type="component" value="Chromosome"/>
</dbReference>
<dbReference type="KEGG" id="maga:Mag101_04085"/>
<feature type="domain" description="RNA polymerase sigma factor 70 region 4 type 2" evidence="6">
    <location>
        <begin position="116"/>
        <end position="167"/>
    </location>
</feature>
<dbReference type="STRING" id="260552.Mag101_04085"/>
<dbReference type="InterPro" id="IPR013249">
    <property type="entry name" value="RNA_pol_sigma70_r4_t2"/>
</dbReference>
<protein>
    <submittedName>
        <fullName evidence="7">RNA polymerase subunit sigma-24</fullName>
    </submittedName>
</protein>
<keyword evidence="2" id="KW-0805">Transcription regulation</keyword>
<evidence type="ECO:0000256" key="4">
    <source>
        <dbReference type="ARBA" id="ARBA00023163"/>
    </source>
</evidence>
<reference evidence="7" key="1">
    <citation type="submission" date="2017-02" db="EMBL/GenBank/DDBJ databases">
        <title>Genome of Microbulbifer agarilyticus GP101.</title>
        <authorList>
            <person name="Jung J."/>
            <person name="Bae S.S."/>
            <person name="Baek K."/>
        </authorList>
    </citation>
    <scope>NUCLEOTIDE SEQUENCE [LARGE SCALE GENOMIC DNA]</scope>
    <source>
        <strain evidence="7">GP101</strain>
    </source>
</reference>
<comment type="similarity">
    <text evidence="1">Belongs to the sigma-70 factor family. ECF subfamily.</text>
</comment>
<gene>
    <name evidence="7" type="ORF">Mag101_04085</name>
</gene>
<evidence type="ECO:0000313" key="7">
    <source>
        <dbReference type="EMBL" id="AQQ66907.1"/>
    </source>
</evidence>
<sequence length="176" mass="20026">MSKARKTLLESLFADHGQALVRFVTRIVRSTEDAEDIAQNAYLRLQKLSDEKDLENPRAYLFQIANNLAVDQLRRGKLHIDYVNQQLPPEGASPSDDEYGFDQSPERVLAARQQLQAIHQAMDSLPLKCRQAFLLHRNRGLSYSDIAQEMNISVSSVEKYILQALKVCRQKTGGIR</sequence>
<evidence type="ECO:0000313" key="8">
    <source>
        <dbReference type="Proteomes" id="UP000188219"/>
    </source>
</evidence>
<evidence type="ECO:0000256" key="3">
    <source>
        <dbReference type="ARBA" id="ARBA00023082"/>
    </source>
</evidence>
<evidence type="ECO:0000256" key="2">
    <source>
        <dbReference type="ARBA" id="ARBA00023015"/>
    </source>
</evidence>
<dbReference type="NCBIfam" id="TIGR02937">
    <property type="entry name" value="sigma70-ECF"/>
    <property type="match status" value="1"/>
</dbReference>
<keyword evidence="4" id="KW-0804">Transcription</keyword>
<name>A0A1Q2M3T4_9GAMM</name>
<dbReference type="GO" id="GO:0006352">
    <property type="term" value="P:DNA-templated transcription initiation"/>
    <property type="evidence" value="ECO:0007669"/>
    <property type="project" value="InterPro"/>
</dbReference>
<dbReference type="PANTHER" id="PTHR43133">
    <property type="entry name" value="RNA POLYMERASE ECF-TYPE SIGMA FACTO"/>
    <property type="match status" value="1"/>
</dbReference>
<dbReference type="OrthoDB" id="9797134at2"/>
<accession>A0A1Q2M3T4</accession>
<dbReference type="EMBL" id="CP019650">
    <property type="protein sequence ID" value="AQQ66907.1"/>
    <property type="molecule type" value="Genomic_DNA"/>
</dbReference>
<dbReference type="InterPro" id="IPR039425">
    <property type="entry name" value="RNA_pol_sigma-70-like"/>
</dbReference>
<keyword evidence="3" id="KW-0731">Sigma factor</keyword>
<dbReference type="Pfam" id="PF04542">
    <property type="entry name" value="Sigma70_r2"/>
    <property type="match status" value="1"/>
</dbReference>
<evidence type="ECO:0000256" key="1">
    <source>
        <dbReference type="ARBA" id="ARBA00010641"/>
    </source>
</evidence>
<dbReference type="SUPFAM" id="SSF88659">
    <property type="entry name" value="Sigma3 and sigma4 domains of RNA polymerase sigma factors"/>
    <property type="match status" value="1"/>
</dbReference>
<dbReference type="Pfam" id="PF08281">
    <property type="entry name" value="Sigma70_r4_2"/>
    <property type="match status" value="1"/>
</dbReference>
<dbReference type="GO" id="GO:0016987">
    <property type="term" value="F:sigma factor activity"/>
    <property type="evidence" value="ECO:0007669"/>
    <property type="project" value="UniProtKB-KW"/>
</dbReference>
<dbReference type="GO" id="GO:0003677">
    <property type="term" value="F:DNA binding"/>
    <property type="evidence" value="ECO:0007669"/>
    <property type="project" value="InterPro"/>
</dbReference>
<dbReference type="CDD" id="cd06171">
    <property type="entry name" value="Sigma70_r4"/>
    <property type="match status" value="1"/>
</dbReference>
<dbReference type="InterPro" id="IPR036388">
    <property type="entry name" value="WH-like_DNA-bd_sf"/>
</dbReference>
<dbReference type="InterPro" id="IPR014284">
    <property type="entry name" value="RNA_pol_sigma-70_dom"/>
</dbReference>
<dbReference type="InterPro" id="IPR013324">
    <property type="entry name" value="RNA_pol_sigma_r3/r4-like"/>
</dbReference>